<keyword evidence="2" id="KW-0238">DNA-binding</keyword>
<evidence type="ECO:0000256" key="3">
    <source>
        <dbReference type="ARBA" id="ARBA00023163"/>
    </source>
</evidence>
<dbReference type="InterPro" id="IPR036388">
    <property type="entry name" value="WH-like_DNA-bd_sf"/>
</dbReference>
<dbReference type="Gene3D" id="1.10.10.10">
    <property type="entry name" value="Winged helix-like DNA-binding domain superfamily/Winged helix DNA-binding domain"/>
    <property type="match status" value="1"/>
</dbReference>
<protein>
    <submittedName>
        <fullName evidence="5">Helix-turn-helix transcriptional regulator</fullName>
    </submittedName>
</protein>
<evidence type="ECO:0000313" key="5">
    <source>
        <dbReference type="EMBL" id="MCS5715194.1"/>
    </source>
</evidence>
<keyword evidence="3" id="KW-0804">Transcription</keyword>
<accession>A0ABT2GG42</accession>
<dbReference type="InterPro" id="IPR036390">
    <property type="entry name" value="WH_DNA-bd_sf"/>
</dbReference>
<dbReference type="Proteomes" id="UP001165580">
    <property type="component" value="Unassembled WGS sequence"/>
</dbReference>
<comment type="caution">
    <text evidence="5">The sequence shown here is derived from an EMBL/GenBank/DDBJ whole genome shotgun (WGS) entry which is preliminary data.</text>
</comment>
<gene>
    <name evidence="5" type="ORF">NVV95_11600</name>
</gene>
<keyword evidence="1" id="KW-0805">Transcription regulation</keyword>
<keyword evidence="6" id="KW-1185">Reference proteome</keyword>
<dbReference type="SUPFAM" id="SSF46785">
    <property type="entry name" value="Winged helix' DNA-binding domain"/>
    <property type="match status" value="1"/>
</dbReference>
<evidence type="ECO:0000256" key="2">
    <source>
        <dbReference type="ARBA" id="ARBA00023125"/>
    </source>
</evidence>
<dbReference type="PANTHER" id="PTHR33204">
    <property type="entry name" value="TRANSCRIPTIONAL REGULATOR, MARR FAMILY"/>
    <property type="match status" value="1"/>
</dbReference>
<sequence length="134" mass="14664">MAERIWDEIHSDTPSVEGNPFASGCLSRVVLDHVTSKWGVLVLAALAAEPMRWGQLHRYVEGISEKMLAQTLRQLEGDGFVLRQSAGTVPPRVDYSLTPLGAELAELLIPLVRWVGDNVQRTTLAQGSELAETA</sequence>
<dbReference type="RefSeq" id="WP_259486702.1">
    <property type="nucleotide sequence ID" value="NZ_JANTEZ010000004.1"/>
</dbReference>
<evidence type="ECO:0000313" key="6">
    <source>
        <dbReference type="Proteomes" id="UP001165580"/>
    </source>
</evidence>
<dbReference type="InterPro" id="IPR002577">
    <property type="entry name" value="HTH_HxlR"/>
</dbReference>
<name>A0ABT2GG42_9MICO</name>
<feature type="domain" description="HTH hxlR-type" evidence="4">
    <location>
        <begin position="25"/>
        <end position="123"/>
    </location>
</feature>
<evidence type="ECO:0000259" key="4">
    <source>
        <dbReference type="PROSITE" id="PS51118"/>
    </source>
</evidence>
<organism evidence="5 6">
    <name type="scientific">Herbiconiux gentiana</name>
    <dbReference type="NCBI Taxonomy" id="2970912"/>
    <lineage>
        <taxon>Bacteria</taxon>
        <taxon>Bacillati</taxon>
        <taxon>Actinomycetota</taxon>
        <taxon>Actinomycetes</taxon>
        <taxon>Micrococcales</taxon>
        <taxon>Microbacteriaceae</taxon>
        <taxon>Herbiconiux</taxon>
    </lineage>
</organism>
<dbReference type="PROSITE" id="PS51118">
    <property type="entry name" value="HTH_HXLR"/>
    <property type="match status" value="1"/>
</dbReference>
<dbReference type="Pfam" id="PF01638">
    <property type="entry name" value="HxlR"/>
    <property type="match status" value="1"/>
</dbReference>
<dbReference type="EMBL" id="JANTEZ010000004">
    <property type="protein sequence ID" value="MCS5715194.1"/>
    <property type="molecule type" value="Genomic_DNA"/>
</dbReference>
<evidence type="ECO:0000256" key="1">
    <source>
        <dbReference type="ARBA" id="ARBA00023015"/>
    </source>
</evidence>
<dbReference type="PANTHER" id="PTHR33204:SF37">
    <property type="entry name" value="HTH-TYPE TRANSCRIPTIONAL REGULATOR YODB"/>
    <property type="match status" value="1"/>
</dbReference>
<reference evidence="5" key="1">
    <citation type="submission" date="2022-08" db="EMBL/GenBank/DDBJ databases">
        <authorList>
            <person name="Deng Y."/>
            <person name="Han X.-F."/>
            <person name="Zhang Y.-Q."/>
        </authorList>
    </citation>
    <scope>NUCLEOTIDE SEQUENCE</scope>
    <source>
        <strain evidence="5">CPCC 205716</strain>
    </source>
</reference>
<proteinExistence type="predicted"/>